<accession>A0A558D6M8</accession>
<dbReference type="AlphaFoldDB" id="A0A558D6M8"/>
<feature type="region of interest" description="Disordered" evidence="1">
    <location>
        <begin position="262"/>
        <end position="324"/>
    </location>
</feature>
<proteinExistence type="predicted"/>
<reference evidence="2 3" key="1">
    <citation type="submission" date="2019-07" db="EMBL/GenBank/DDBJ databases">
        <title>The pathways for chlorine oxyanion respiration interact through the shared metabolite chlorate.</title>
        <authorList>
            <person name="Barnum T.P."/>
            <person name="Cheng Y."/>
            <person name="Hill K.A."/>
            <person name="Lucas L.N."/>
            <person name="Carlson H.K."/>
            <person name="Coates J.D."/>
        </authorList>
    </citation>
    <scope>NUCLEOTIDE SEQUENCE [LARGE SCALE GENOMIC DNA]</scope>
    <source>
        <strain evidence="2">BK-3</strain>
    </source>
</reference>
<evidence type="ECO:0000313" key="2">
    <source>
        <dbReference type="EMBL" id="TVT56658.1"/>
    </source>
</evidence>
<name>A0A558D6M8_9GAMM</name>
<comment type="caution">
    <text evidence="2">The sequence shown here is derived from an EMBL/GenBank/DDBJ whole genome shotgun (WGS) entry which is preliminary data.</text>
</comment>
<protein>
    <recommendedName>
        <fullName evidence="4">CHAT domain-containing protein</fullName>
    </recommendedName>
</protein>
<dbReference type="Proteomes" id="UP000317355">
    <property type="component" value="Unassembled WGS sequence"/>
</dbReference>
<evidence type="ECO:0000256" key="1">
    <source>
        <dbReference type="SAM" id="MobiDB-lite"/>
    </source>
</evidence>
<evidence type="ECO:0000313" key="3">
    <source>
        <dbReference type="Proteomes" id="UP000317355"/>
    </source>
</evidence>
<evidence type="ECO:0008006" key="4">
    <source>
        <dbReference type="Google" id="ProtNLM"/>
    </source>
</evidence>
<dbReference type="EMBL" id="VMRY01000020">
    <property type="protein sequence ID" value="TVT56658.1"/>
    <property type="molecule type" value="Genomic_DNA"/>
</dbReference>
<sequence>MAEPVDQLTLAPLIAIIQSDPDEKVRIEALEAATRLPLSNTAWQDLANAIFKLIKTEISGSAFRLKLLNCAIRIPLSSFRQQLRDLANSETEPDHEVIRQALLKTEKQHAKIIAHQNSALGARRMQGPLSGNRPVTGITQATRNIGSALLESIKAIDRHFKTMTAGDADKTWLGEELIKSTRQQIADKTMNADWPVAEIAERHVKTATPALDDDQIAWIISRSQPGHITRQVTHLLKDNRSADERYHLLNLLARTGDYLTGSGRTNKATLSRSSSNQKSGHAGAIITPRPKMSARSSAPSAGHRMEAAEEAPAAAESTVASNETHIESIAESRRVHAQLRQQDKRRLTFLAGADNTIRCWIGLSDIESAAVAPDAIPEIAIPSEGLPLTAELCWKEQSDAQLLILPANRTARSGDCDLQIFIPEGERYVSAEIVFRYRGRAFEAVQIEAFAIGPGEEEQPHHTVQIKILASRRQLIELPDSHPFDATLIWGGDAEKSSPAEAAAPASLRVFGGQGGQRFELPGSVTALNWLNQSLFNTQKSLIRQRASVTANAEPELDADSPELLALLRDMARHGATLYNELDAQHFIDPGERIQLLNREPQAYVPLEFIYDRGYPADDAKLCDGWHAALHSNDQHCPVCSQQSLTSEQRDWTPTICPLGFWSMQKIIERIDPDKAGATETTDGQSHPSLVRRSLPPIDNILYATSHKVPEDERQATFQELQQQFRQPQLANNWDEWKTALQRATPPLLLTIPHHDVSAALDFLEIGDDQLPIKQRRLSRAQITDLYVNPTGADPGPILLILGCRTGTTTEDGYVRLTRRFQQLKTSIVLGTMAQILGRHAAPVARELVTQLVEASDPEADFGTIMRQVRRRMLANGYLMAFCLVALGDAEWRLTPRLTSHATPSESNHVPY</sequence>
<organism evidence="2 3">
    <name type="scientific">Sedimenticola thiotaurini</name>
    <dbReference type="NCBI Taxonomy" id="1543721"/>
    <lineage>
        <taxon>Bacteria</taxon>
        <taxon>Pseudomonadati</taxon>
        <taxon>Pseudomonadota</taxon>
        <taxon>Gammaproteobacteria</taxon>
        <taxon>Chromatiales</taxon>
        <taxon>Sedimenticolaceae</taxon>
        <taxon>Sedimenticola</taxon>
    </lineage>
</organism>
<gene>
    <name evidence="2" type="ORF">FHK82_07105</name>
</gene>
<feature type="compositionally biased region" description="Polar residues" evidence="1">
    <location>
        <begin position="262"/>
        <end position="279"/>
    </location>
</feature>